<dbReference type="PROSITE" id="PS51375">
    <property type="entry name" value="PPR"/>
    <property type="match status" value="4"/>
</dbReference>
<dbReference type="Proteomes" id="UP001293593">
    <property type="component" value="Unassembled WGS sequence"/>
</dbReference>
<feature type="domain" description="DYW" evidence="4">
    <location>
        <begin position="601"/>
        <end position="693"/>
    </location>
</feature>
<dbReference type="InterPro" id="IPR002885">
    <property type="entry name" value="PPR_rpt"/>
</dbReference>
<evidence type="ECO:0000313" key="6">
    <source>
        <dbReference type="Proteomes" id="UP001293593"/>
    </source>
</evidence>
<comment type="similarity">
    <text evidence="1">Belongs to the PPR family. PCMP-H subfamily.</text>
</comment>
<dbReference type="FunFam" id="1.25.40.10:FF:000366">
    <property type="entry name" value="Pentatricopeptide (PPR) repeat-containing protein"/>
    <property type="match status" value="1"/>
</dbReference>
<evidence type="ECO:0000256" key="3">
    <source>
        <dbReference type="PROSITE-ProRule" id="PRU00708"/>
    </source>
</evidence>
<dbReference type="Pfam" id="PF20431">
    <property type="entry name" value="E_motif"/>
    <property type="match status" value="1"/>
</dbReference>
<dbReference type="GO" id="GO:0008270">
    <property type="term" value="F:zinc ion binding"/>
    <property type="evidence" value="ECO:0007669"/>
    <property type="project" value="InterPro"/>
</dbReference>
<feature type="repeat" description="PPR" evidence="3">
    <location>
        <begin position="286"/>
        <end position="320"/>
    </location>
</feature>
<feature type="repeat" description="PPR" evidence="3">
    <location>
        <begin position="83"/>
        <end position="117"/>
    </location>
</feature>
<dbReference type="InterPro" id="IPR032867">
    <property type="entry name" value="DYW_dom"/>
</dbReference>
<sequence>MNSHSWYAVLGRNKLKDKTELAHVLQSYAQTKELSKGKQLHAQLIRGSYPLCTYLTNHLINMYSRSGELGYATKLFDKMPQRNVVSWTAMITGFSQNWRFHEALNTFCLMRNVGEALTQFAFSSILRACVSLESIELGTQMHSLAMKCGFSNELFVGSNLADMYSKCGIMHDAFKVFNEMPCKDQVLWTSLIDGYVKNGDCGEALIAYKKMISNDILIDQHVLCSALSACSSLKSSDLGKSLHSTIVKLGFELDTVLVNTLIDMYSKSQDMESASKIFQSDSHCRNIVSYTALIDGYVEMGQIENALSTFVDLRRQGIEPNEFTFSSLVKACAHQAALEHGIQLHGQVVKSNFDRDPYVASTLIDMYGKCGLFDHSSQVFAEIENPNNIAWNSLLGAFAQHGLGRNAIETFQQMIDRGIKPNAITFVSLLIGCSHTGMVEEGLNFFHSMDKIYGVMPREEHYSCVIDLLGRAGRLKEAEDFINNMPFEPNAFGWCSFLGACKIHGDKERGKIAAEKLMTLEPENSGTHVLLSTIYAKEGQWEDVRSLRKMMRDGNIKKLPGYSWVDIQNKTHIFEAEDRSHSTKEIYEKLDSLLDEIKNVGYVPKTELVLVDMDEALKEKHLHRHSERIAVAFSLINMPIGKPIIVKKNLRVCDDCHSAIKFISKVTGRIIIVRDSSRFHHFSNGSCSCGDYW</sequence>
<dbReference type="AlphaFoldDB" id="A0AAE1N214"/>
<evidence type="ECO:0000256" key="2">
    <source>
        <dbReference type="ARBA" id="ARBA00022737"/>
    </source>
</evidence>
<dbReference type="Pfam" id="PF01535">
    <property type="entry name" value="PPR"/>
    <property type="match status" value="5"/>
</dbReference>
<dbReference type="InterPro" id="IPR046960">
    <property type="entry name" value="PPR_At4g14850-like_plant"/>
</dbReference>
<keyword evidence="2" id="KW-0677">Repeat</keyword>
<gene>
    <name evidence="5" type="ORF">QN277_013118</name>
</gene>
<dbReference type="PANTHER" id="PTHR47926">
    <property type="entry name" value="PENTATRICOPEPTIDE REPEAT-CONTAINING PROTEIN"/>
    <property type="match status" value="1"/>
</dbReference>
<organism evidence="5 6">
    <name type="scientific">Acacia crassicarpa</name>
    <name type="common">northern wattle</name>
    <dbReference type="NCBI Taxonomy" id="499986"/>
    <lineage>
        <taxon>Eukaryota</taxon>
        <taxon>Viridiplantae</taxon>
        <taxon>Streptophyta</taxon>
        <taxon>Embryophyta</taxon>
        <taxon>Tracheophyta</taxon>
        <taxon>Spermatophyta</taxon>
        <taxon>Magnoliopsida</taxon>
        <taxon>eudicotyledons</taxon>
        <taxon>Gunneridae</taxon>
        <taxon>Pentapetalae</taxon>
        <taxon>rosids</taxon>
        <taxon>fabids</taxon>
        <taxon>Fabales</taxon>
        <taxon>Fabaceae</taxon>
        <taxon>Caesalpinioideae</taxon>
        <taxon>mimosoid clade</taxon>
        <taxon>Acacieae</taxon>
        <taxon>Acacia</taxon>
    </lineage>
</organism>
<comment type="caution">
    <text evidence="5">The sequence shown here is derived from an EMBL/GenBank/DDBJ whole genome shotgun (WGS) entry which is preliminary data.</text>
</comment>
<dbReference type="InterPro" id="IPR046848">
    <property type="entry name" value="E_motif"/>
</dbReference>
<feature type="repeat" description="PPR" evidence="3">
    <location>
        <begin position="387"/>
        <end position="421"/>
    </location>
</feature>
<evidence type="ECO:0000313" key="5">
    <source>
        <dbReference type="EMBL" id="KAK4281653.1"/>
    </source>
</evidence>
<dbReference type="PANTHER" id="PTHR47926:SF366">
    <property type="entry name" value="PENTATRICOPEPTIDE REPEAT SUPERFAMILY PROTEIN"/>
    <property type="match status" value="1"/>
</dbReference>
<dbReference type="GO" id="GO:0009451">
    <property type="term" value="P:RNA modification"/>
    <property type="evidence" value="ECO:0007669"/>
    <property type="project" value="InterPro"/>
</dbReference>
<dbReference type="NCBIfam" id="TIGR00756">
    <property type="entry name" value="PPR"/>
    <property type="match status" value="3"/>
</dbReference>
<dbReference type="GO" id="GO:0003723">
    <property type="term" value="F:RNA binding"/>
    <property type="evidence" value="ECO:0007669"/>
    <property type="project" value="InterPro"/>
</dbReference>
<evidence type="ECO:0000259" key="4">
    <source>
        <dbReference type="Pfam" id="PF14432"/>
    </source>
</evidence>
<dbReference type="Gene3D" id="1.25.40.10">
    <property type="entry name" value="Tetratricopeptide repeat domain"/>
    <property type="match status" value="4"/>
</dbReference>
<accession>A0AAE1N214</accession>
<dbReference type="FunFam" id="1.25.40.10:FF:000381">
    <property type="entry name" value="Pentatricopeptide repeat-containing protein"/>
    <property type="match status" value="1"/>
</dbReference>
<dbReference type="EMBL" id="JAWXYG010000002">
    <property type="protein sequence ID" value="KAK4281653.1"/>
    <property type="molecule type" value="Genomic_DNA"/>
</dbReference>
<evidence type="ECO:0000256" key="1">
    <source>
        <dbReference type="ARBA" id="ARBA00006643"/>
    </source>
</evidence>
<reference evidence="5" key="1">
    <citation type="submission" date="2023-10" db="EMBL/GenBank/DDBJ databases">
        <title>Chromosome-level genome of the transformable northern wattle, Acacia crassicarpa.</title>
        <authorList>
            <person name="Massaro I."/>
            <person name="Sinha N.R."/>
            <person name="Poethig S."/>
            <person name="Leichty A.R."/>
        </authorList>
    </citation>
    <scope>NUCLEOTIDE SEQUENCE</scope>
    <source>
        <strain evidence="5">Acra3RX</strain>
        <tissue evidence="5">Leaf</tissue>
    </source>
</reference>
<dbReference type="FunFam" id="1.25.40.10:FF:000031">
    <property type="entry name" value="Pentatricopeptide repeat-containing protein mitochondrial"/>
    <property type="match status" value="1"/>
</dbReference>
<protein>
    <recommendedName>
        <fullName evidence="4">DYW domain-containing protein</fullName>
    </recommendedName>
</protein>
<name>A0AAE1N214_9FABA</name>
<dbReference type="Pfam" id="PF14432">
    <property type="entry name" value="DYW_deaminase"/>
    <property type="match status" value="1"/>
</dbReference>
<dbReference type="Pfam" id="PF13041">
    <property type="entry name" value="PPR_2"/>
    <property type="match status" value="3"/>
</dbReference>
<proteinExistence type="inferred from homology"/>
<keyword evidence="6" id="KW-1185">Reference proteome</keyword>
<dbReference type="FunFam" id="1.25.40.10:FF:000073">
    <property type="entry name" value="Pentatricopeptide repeat-containing protein chloroplastic"/>
    <property type="match status" value="2"/>
</dbReference>
<dbReference type="InterPro" id="IPR011990">
    <property type="entry name" value="TPR-like_helical_dom_sf"/>
</dbReference>
<feature type="repeat" description="PPR" evidence="3">
    <location>
        <begin position="184"/>
        <end position="218"/>
    </location>
</feature>